<accession>A0ABD3S7Q1</accession>
<dbReference type="Proteomes" id="UP001634393">
    <property type="component" value="Unassembled WGS sequence"/>
</dbReference>
<name>A0ABD3S7Q1_9LAMI</name>
<protein>
    <submittedName>
        <fullName evidence="1">Uncharacterized protein</fullName>
    </submittedName>
</protein>
<organism evidence="1 2">
    <name type="scientific">Penstemon smallii</name>
    <dbReference type="NCBI Taxonomy" id="265156"/>
    <lineage>
        <taxon>Eukaryota</taxon>
        <taxon>Viridiplantae</taxon>
        <taxon>Streptophyta</taxon>
        <taxon>Embryophyta</taxon>
        <taxon>Tracheophyta</taxon>
        <taxon>Spermatophyta</taxon>
        <taxon>Magnoliopsida</taxon>
        <taxon>eudicotyledons</taxon>
        <taxon>Gunneridae</taxon>
        <taxon>Pentapetalae</taxon>
        <taxon>asterids</taxon>
        <taxon>lamiids</taxon>
        <taxon>Lamiales</taxon>
        <taxon>Plantaginaceae</taxon>
        <taxon>Cheloneae</taxon>
        <taxon>Penstemon</taxon>
    </lineage>
</organism>
<keyword evidence="2" id="KW-1185">Reference proteome</keyword>
<gene>
    <name evidence="1" type="ORF">ACJIZ3_006402</name>
</gene>
<sequence length="26" mass="3381">MCVYKYIIFRMEHNFFFFFVWNTILA</sequence>
<evidence type="ECO:0000313" key="1">
    <source>
        <dbReference type="EMBL" id="KAL3820497.1"/>
    </source>
</evidence>
<proteinExistence type="predicted"/>
<evidence type="ECO:0000313" key="2">
    <source>
        <dbReference type="Proteomes" id="UP001634393"/>
    </source>
</evidence>
<comment type="caution">
    <text evidence="1">The sequence shown here is derived from an EMBL/GenBank/DDBJ whole genome shotgun (WGS) entry which is preliminary data.</text>
</comment>
<dbReference type="AlphaFoldDB" id="A0ABD3S7Q1"/>
<reference evidence="1 2" key="1">
    <citation type="submission" date="2024-12" db="EMBL/GenBank/DDBJ databases">
        <title>The unique morphological basis and parallel evolutionary history of personate flowers in Penstemon.</title>
        <authorList>
            <person name="Depatie T.H."/>
            <person name="Wessinger C.A."/>
        </authorList>
    </citation>
    <scope>NUCLEOTIDE SEQUENCE [LARGE SCALE GENOMIC DNA]</scope>
    <source>
        <strain evidence="1">WTNN_2</strain>
        <tissue evidence="1">Leaf</tissue>
    </source>
</reference>
<dbReference type="EMBL" id="JBJXBP010000007">
    <property type="protein sequence ID" value="KAL3820497.1"/>
    <property type="molecule type" value="Genomic_DNA"/>
</dbReference>